<gene>
    <name evidence="1" type="ORF">Tci_907500</name>
</gene>
<proteinExistence type="predicted"/>
<comment type="caution">
    <text evidence="1">The sequence shown here is derived from an EMBL/GenBank/DDBJ whole genome shotgun (WGS) entry which is preliminary data.</text>
</comment>
<feature type="non-terminal residue" evidence="1">
    <location>
        <position position="1"/>
    </location>
</feature>
<dbReference type="AlphaFoldDB" id="A0A699VR19"/>
<organism evidence="1">
    <name type="scientific">Tanacetum cinerariifolium</name>
    <name type="common">Dalmatian daisy</name>
    <name type="synonym">Chrysanthemum cinerariifolium</name>
    <dbReference type="NCBI Taxonomy" id="118510"/>
    <lineage>
        <taxon>Eukaryota</taxon>
        <taxon>Viridiplantae</taxon>
        <taxon>Streptophyta</taxon>
        <taxon>Embryophyta</taxon>
        <taxon>Tracheophyta</taxon>
        <taxon>Spermatophyta</taxon>
        <taxon>Magnoliopsida</taxon>
        <taxon>eudicotyledons</taxon>
        <taxon>Gunneridae</taxon>
        <taxon>Pentapetalae</taxon>
        <taxon>asterids</taxon>
        <taxon>campanulids</taxon>
        <taxon>Asterales</taxon>
        <taxon>Asteraceae</taxon>
        <taxon>Asteroideae</taxon>
        <taxon>Anthemideae</taxon>
        <taxon>Anthemidinae</taxon>
        <taxon>Tanacetum</taxon>
    </lineage>
</organism>
<dbReference type="EMBL" id="BKCJ011460014">
    <property type="protein sequence ID" value="GFD35531.1"/>
    <property type="molecule type" value="Genomic_DNA"/>
</dbReference>
<evidence type="ECO:0000313" key="1">
    <source>
        <dbReference type="EMBL" id="GFD35531.1"/>
    </source>
</evidence>
<reference evidence="1" key="1">
    <citation type="journal article" date="2019" name="Sci. Rep.">
        <title>Draft genome of Tanacetum cinerariifolium, the natural source of mosquito coil.</title>
        <authorList>
            <person name="Yamashiro T."/>
            <person name="Shiraishi A."/>
            <person name="Satake H."/>
            <person name="Nakayama K."/>
        </authorList>
    </citation>
    <scope>NUCLEOTIDE SEQUENCE</scope>
</reference>
<name>A0A699VR19_TANCI</name>
<sequence>IKDDDLEEMDLKWKVAMISMRIKKFHKRTGRKLQFVLGIQLVLIRPMWNASIAIK</sequence>
<protein>
    <submittedName>
        <fullName evidence="1">Ribonuclease H-like domain-containing protein</fullName>
    </submittedName>
</protein>
<accession>A0A699VR19</accession>